<dbReference type="InterPro" id="IPR036271">
    <property type="entry name" value="Tet_transcr_reg_TetR-rel_C_sf"/>
</dbReference>
<dbReference type="KEGG" id="cfi:Celf_2054"/>
<dbReference type="Gene3D" id="1.10.10.60">
    <property type="entry name" value="Homeodomain-like"/>
    <property type="match status" value="1"/>
</dbReference>
<dbReference type="PANTHER" id="PTHR30055:SF148">
    <property type="entry name" value="TETR-FAMILY TRANSCRIPTIONAL REGULATOR"/>
    <property type="match status" value="1"/>
</dbReference>
<dbReference type="EMBL" id="CP002666">
    <property type="protein sequence ID" value="AEE46182.1"/>
    <property type="molecule type" value="Genomic_DNA"/>
</dbReference>
<dbReference type="GO" id="GO:0003700">
    <property type="term" value="F:DNA-binding transcription factor activity"/>
    <property type="evidence" value="ECO:0007669"/>
    <property type="project" value="TreeGrafter"/>
</dbReference>
<reference evidence="6 7" key="1">
    <citation type="submission" date="2011-04" db="EMBL/GenBank/DDBJ databases">
        <title>Complete sequence of Cellulomonas fimi ATCC 484.</title>
        <authorList>
            <consortium name="US DOE Joint Genome Institute"/>
            <person name="Lucas S."/>
            <person name="Han J."/>
            <person name="Lapidus A."/>
            <person name="Cheng J.-F."/>
            <person name="Goodwin L."/>
            <person name="Pitluck S."/>
            <person name="Peters L."/>
            <person name="Chertkov O."/>
            <person name="Detter J.C."/>
            <person name="Han C."/>
            <person name="Tapia R."/>
            <person name="Land M."/>
            <person name="Hauser L."/>
            <person name="Kyrpides N."/>
            <person name="Ivanova N."/>
            <person name="Ovchinnikova G."/>
            <person name="Pagani I."/>
            <person name="Mead D."/>
            <person name="Brumm P."/>
            <person name="Woyke T."/>
        </authorList>
    </citation>
    <scope>NUCLEOTIDE SEQUENCE [LARGE SCALE GENOMIC DNA]</scope>
    <source>
        <strain evidence="7">ATCC 484 / DSM 20113 / JCM 1341 / NBRC 15513 / NCIMB 8980 / NCTC 7547</strain>
    </source>
</reference>
<evidence type="ECO:0000256" key="3">
    <source>
        <dbReference type="ARBA" id="ARBA00023163"/>
    </source>
</evidence>
<protein>
    <submittedName>
        <fullName evidence="6">Regulatory protein TetR</fullName>
    </submittedName>
</protein>
<evidence type="ECO:0000313" key="7">
    <source>
        <dbReference type="Proteomes" id="UP000008460"/>
    </source>
</evidence>
<dbReference type="eggNOG" id="COG1309">
    <property type="taxonomic scope" value="Bacteria"/>
</dbReference>
<dbReference type="AlphaFoldDB" id="F4H0T5"/>
<dbReference type="PROSITE" id="PS50977">
    <property type="entry name" value="HTH_TETR_2"/>
    <property type="match status" value="1"/>
</dbReference>
<dbReference type="PROSITE" id="PS01081">
    <property type="entry name" value="HTH_TETR_1"/>
    <property type="match status" value="1"/>
</dbReference>
<evidence type="ECO:0000313" key="6">
    <source>
        <dbReference type="EMBL" id="AEE46182.1"/>
    </source>
</evidence>
<dbReference type="Pfam" id="PF16859">
    <property type="entry name" value="TetR_C_11"/>
    <property type="match status" value="1"/>
</dbReference>
<keyword evidence="2 4" id="KW-0238">DNA-binding</keyword>
<dbReference type="SUPFAM" id="SSF48498">
    <property type="entry name" value="Tetracyclin repressor-like, C-terminal domain"/>
    <property type="match status" value="1"/>
</dbReference>
<evidence type="ECO:0000256" key="2">
    <source>
        <dbReference type="ARBA" id="ARBA00023125"/>
    </source>
</evidence>
<dbReference type="Gene3D" id="1.10.357.10">
    <property type="entry name" value="Tetracycline Repressor, domain 2"/>
    <property type="match status" value="1"/>
</dbReference>
<accession>F4H0T5</accession>
<dbReference type="InterPro" id="IPR001647">
    <property type="entry name" value="HTH_TetR"/>
</dbReference>
<dbReference type="SUPFAM" id="SSF46689">
    <property type="entry name" value="Homeodomain-like"/>
    <property type="match status" value="1"/>
</dbReference>
<dbReference type="InterPro" id="IPR023772">
    <property type="entry name" value="DNA-bd_HTH_TetR-type_CS"/>
</dbReference>
<evidence type="ECO:0000256" key="4">
    <source>
        <dbReference type="PROSITE-ProRule" id="PRU00335"/>
    </source>
</evidence>
<dbReference type="STRING" id="590998.Celf_2054"/>
<dbReference type="PRINTS" id="PR00455">
    <property type="entry name" value="HTHTETR"/>
</dbReference>
<dbReference type="PANTHER" id="PTHR30055">
    <property type="entry name" value="HTH-TYPE TRANSCRIPTIONAL REGULATOR RUTR"/>
    <property type="match status" value="1"/>
</dbReference>
<name>F4H0T5_CELFA</name>
<dbReference type="InterPro" id="IPR050109">
    <property type="entry name" value="HTH-type_TetR-like_transc_reg"/>
</dbReference>
<evidence type="ECO:0000259" key="5">
    <source>
        <dbReference type="PROSITE" id="PS50977"/>
    </source>
</evidence>
<keyword evidence="1" id="KW-0805">Transcription regulation</keyword>
<dbReference type="Pfam" id="PF00440">
    <property type="entry name" value="TetR_N"/>
    <property type="match status" value="1"/>
</dbReference>
<dbReference type="GO" id="GO:0000976">
    <property type="term" value="F:transcription cis-regulatory region binding"/>
    <property type="evidence" value="ECO:0007669"/>
    <property type="project" value="TreeGrafter"/>
</dbReference>
<feature type="domain" description="HTH tetR-type" evidence="5">
    <location>
        <begin position="15"/>
        <end position="75"/>
    </location>
</feature>
<proteinExistence type="predicted"/>
<feature type="DNA-binding region" description="H-T-H motif" evidence="4">
    <location>
        <begin position="38"/>
        <end position="57"/>
    </location>
</feature>
<dbReference type="HOGENOM" id="CLU_069356_25_6_11"/>
<sequence length="197" mass="21118">MSDAQPPTSLDPRVVRSRDRVLAGTVELVIERGIAGTTIEAVSERTGVARTTIYRHWPSQSALVLAAFGSVLQVPSAPDSGSLRDDLLVLVEGLAAALAGPAARLMPALIDAAERDPRFAALHREEATTRHAPVLLVIRRGIARGELPPETDPVDVLDLVTGPLFYRRWVGAGRVDADYVRTVVDTVLTAYGTPRPS</sequence>
<gene>
    <name evidence="6" type="ordered locus">Celf_2054</name>
</gene>
<keyword evidence="7" id="KW-1185">Reference proteome</keyword>
<organism evidence="6 7">
    <name type="scientific">Cellulomonas fimi (strain ATCC 484 / DSM 20113 / JCM 1341 / CCUG 24087 / LMG 16345 / NBRC 15513 / NCIMB 8980 / NCTC 7547 / NRS-133)</name>
    <dbReference type="NCBI Taxonomy" id="590998"/>
    <lineage>
        <taxon>Bacteria</taxon>
        <taxon>Bacillati</taxon>
        <taxon>Actinomycetota</taxon>
        <taxon>Actinomycetes</taxon>
        <taxon>Micrococcales</taxon>
        <taxon>Cellulomonadaceae</taxon>
        <taxon>Cellulomonas</taxon>
    </lineage>
</organism>
<dbReference type="Proteomes" id="UP000008460">
    <property type="component" value="Chromosome"/>
</dbReference>
<keyword evidence="3" id="KW-0804">Transcription</keyword>
<dbReference type="InterPro" id="IPR009057">
    <property type="entry name" value="Homeodomain-like_sf"/>
</dbReference>
<dbReference type="InterPro" id="IPR011075">
    <property type="entry name" value="TetR_C"/>
</dbReference>
<evidence type="ECO:0000256" key="1">
    <source>
        <dbReference type="ARBA" id="ARBA00023015"/>
    </source>
</evidence>